<feature type="compositionally biased region" description="Low complexity" evidence="8">
    <location>
        <begin position="315"/>
        <end position="335"/>
    </location>
</feature>
<dbReference type="InterPro" id="IPR000504">
    <property type="entry name" value="RRM_dom"/>
</dbReference>
<feature type="compositionally biased region" description="Low complexity" evidence="8">
    <location>
        <begin position="210"/>
        <end position="219"/>
    </location>
</feature>
<dbReference type="InterPro" id="IPR035979">
    <property type="entry name" value="RBD_domain_sf"/>
</dbReference>
<feature type="compositionally biased region" description="Pro residues" evidence="8">
    <location>
        <begin position="366"/>
        <end position="432"/>
    </location>
</feature>
<name>A0A9N9T5M0_DIABA</name>
<feature type="domain" description="RRM" evidence="9">
    <location>
        <begin position="90"/>
        <end position="170"/>
    </location>
</feature>
<keyword evidence="6" id="KW-0539">Nucleus</keyword>
<dbReference type="GO" id="GO:0005634">
    <property type="term" value="C:nucleus"/>
    <property type="evidence" value="ECO:0007669"/>
    <property type="project" value="UniProtKB-SubCell"/>
</dbReference>
<dbReference type="InterPro" id="IPR034772">
    <property type="entry name" value="CPSF6/7"/>
</dbReference>
<evidence type="ECO:0000259" key="9">
    <source>
        <dbReference type="PROSITE" id="PS50102"/>
    </source>
</evidence>
<dbReference type="PANTHER" id="PTHR23204">
    <property type="entry name" value="CLEAVAGE AND POLYADENYLATION SPECIFIC FACTOR"/>
    <property type="match status" value="1"/>
</dbReference>
<comment type="similarity">
    <text evidence="2">Belongs to the RRM CPSF6/7 family.</text>
</comment>
<dbReference type="Gene3D" id="3.30.70.330">
    <property type="match status" value="1"/>
</dbReference>
<keyword evidence="11" id="KW-1185">Reference proteome</keyword>
<feature type="region of interest" description="Disordered" evidence="8">
    <location>
        <begin position="175"/>
        <end position="441"/>
    </location>
</feature>
<dbReference type="CDD" id="cd12643">
    <property type="entry name" value="RRM_CFIm68"/>
    <property type="match status" value="1"/>
</dbReference>
<keyword evidence="4" id="KW-0507">mRNA processing</keyword>
<feature type="compositionally biased region" description="Gly residues" evidence="8">
    <location>
        <begin position="66"/>
        <end position="78"/>
    </location>
</feature>
<feature type="compositionally biased region" description="Low complexity" evidence="8">
    <location>
        <begin position="232"/>
        <end position="273"/>
    </location>
</feature>
<evidence type="ECO:0000256" key="8">
    <source>
        <dbReference type="SAM" id="MobiDB-lite"/>
    </source>
</evidence>
<gene>
    <name evidence="10" type="ORF">DIABBA_LOCUS9244</name>
</gene>
<dbReference type="EMBL" id="OU898281">
    <property type="protein sequence ID" value="CAG9836129.1"/>
    <property type="molecule type" value="Genomic_DNA"/>
</dbReference>
<feature type="region of interest" description="Disordered" evidence="8">
    <location>
        <begin position="39"/>
        <end position="86"/>
    </location>
</feature>
<dbReference type="Proteomes" id="UP001153709">
    <property type="component" value="Chromosome 6"/>
</dbReference>
<evidence type="ECO:0000313" key="10">
    <source>
        <dbReference type="EMBL" id="CAG9836129.1"/>
    </source>
</evidence>
<proteinExistence type="inferred from homology"/>
<evidence type="ECO:0000256" key="6">
    <source>
        <dbReference type="ARBA" id="ARBA00023242"/>
    </source>
</evidence>
<dbReference type="GO" id="GO:0003723">
    <property type="term" value="F:RNA binding"/>
    <property type="evidence" value="ECO:0007669"/>
    <property type="project" value="UniProtKB-UniRule"/>
</dbReference>
<protein>
    <recommendedName>
        <fullName evidence="3">Cleavage and polyadenylation specificity factor subunit 6</fullName>
    </recommendedName>
</protein>
<feature type="compositionally biased region" description="Low complexity" evidence="8">
    <location>
        <begin position="181"/>
        <end position="203"/>
    </location>
</feature>
<evidence type="ECO:0000256" key="2">
    <source>
        <dbReference type="ARBA" id="ARBA00006265"/>
    </source>
</evidence>
<dbReference type="OrthoDB" id="10065185at2759"/>
<reference evidence="10" key="1">
    <citation type="submission" date="2022-01" db="EMBL/GenBank/DDBJ databases">
        <authorList>
            <person name="King R."/>
        </authorList>
    </citation>
    <scope>NUCLEOTIDE SEQUENCE</scope>
</reference>
<evidence type="ECO:0000256" key="7">
    <source>
        <dbReference type="PROSITE-ProRule" id="PRU00176"/>
    </source>
</evidence>
<evidence type="ECO:0000256" key="1">
    <source>
        <dbReference type="ARBA" id="ARBA00004123"/>
    </source>
</evidence>
<feature type="compositionally biased region" description="Pro residues" evidence="8">
    <location>
        <begin position="336"/>
        <end position="352"/>
    </location>
</feature>
<dbReference type="AlphaFoldDB" id="A0A9N9T5M0"/>
<dbReference type="InterPro" id="IPR012677">
    <property type="entry name" value="Nucleotide-bd_a/b_plait_sf"/>
</dbReference>
<feature type="compositionally biased region" description="Pro residues" evidence="8">
    <location>
        <begin position="274"/>
        <end position="308"/>
    </location>
</feature>
<evidence type="ECO:0000256" key="3">
    <source>
        <dbReference type="ARBA" id="ARBA00016259"/>
    </source>
</evidence>
<organism evidence="10 11">
    <name type="scientific">Diabrotica balteata</name>
    <name type="common">Banded cucumber beetle</name>
    <dbReference type="NCBI Taxonomy" id="107213"/>
    <lineage>
        <taxon>Eukaryota</taxon>
        <taxon>Metazoa</taxon>
        <taxon>Ecdysozoa</taxon>
        <taxon>Arthropoda</taxon>
        <taxon>Hexapoda</taxon>
        <taxon>Insecta</taxon>
        <taxon>Pterygota</taxon>
        <taxon>Neoptera</taxon>
        <taxon>Endopterygota</taxon>
        <taxon>Coleoptera</taxon>
        <taxon>Polyphaga</taxon>
        <taxon>Cucujiformia</taxon>
        <taxon>Chrysomeloidea</taxon>
        <taxon>Chrysomelidae</taxon>
        <taxon>Galerucinae</taxon>
        <taxon>Diabroticina</taxon>
        <taxon>Diabroticites</taxon>
        <taxon>Diabrotica</taxon>
    </lineage>
</organism>
<dbReference type="InterPro" id="IPR057951">
    <property type="entry name" value="CPSF6/7_RSLD_N"/>
</dbReference>
<evidence type="ECO:0000256" key="5">
    <source>
        <dbReference type="ARBA" id="ARBA00022884"/>
    </source>
</evidence>
<evidence type="ECO:0000256" key="4">
    <source>
        <dbReference type="ARBA" id="ARBA00022664"/>
    </source>
</evidence>
<accession>A0A9N9T5M0</accession>
<comment type="subcellular location">
    <subcellularLocation>
        <location evidence="1">Nucleus</location>
    </subcellularLocation>
</comment>
<keyword evidence="5 7" id="KW-0694">RNA-binding</keyword>
<dbReference type="SUPFAM" id="SSF54928">
    <property type="entry name" value="RNA-binding domain, RBD"/>
    <property type="match status" value="1"/>
</dbReference>
<evidence type="ECO:0000313" key="11">
    <source>
        <dbReference type="Proteomes" id="UP001153709"/>
    </source>
</evidence>
<dbReference type="Pfam" id="PF00076">
    <property type="entry name" value="RRM_1"/>
    <property type="match status" value="1"/>
</dbReference>
<dbReference type="Pfam" id="PF25524">
    <property type="entry name" value="RSLD_CPSF6"/>
    <property type="match status" value="1"/>
</dbReference>
<dbReference type="InterPro" id="IPR034769">
    <property type="entry name" value="CPSF6_RRM"/>
</dbReference>
<sequence length="537" mass="57720">MMQANNRVPPIKLENDIDLYADDIEDFAQDDFGGENVDLYDDVISAPPGNSDNPGDSNHHAPPGAGEDGGGNFVGTGGASNNINSSGRRHQLYVGNLTWWTTDQDIENAVHDIGVTDFHEVKFFEHRANGQSKGFCVISLGSEGSMRLCLELLSKKEINGQTPLVTLPTKQALSNFESQSKTRPSPTNNSNSRPPHPNNNVHSGPMQNYGGRMPMNPSMRPMPPGMQGAPRMQGPPGFNGPPNMNQQPPRFQGNPQWNGPRPNGPGPNMGMRPMGPPHGQPGPPRPPMQGPPQQGPPRGMPPQGPPQMRPEWNRPPMQQGYPQGPPHMQGPNMGPRGPPQMGPPGAPQPQGPAPHVNPAFFQQGGGPPPPMQHMPGPGPVMPPQGPPQGPPHGPVGPPHGPPLGPANVPPHGPPHGYGPPAAMPQPPYGGPPPDHRAEIPQLTEQEFEDIMSRNRTVSSSAIGRAVSDAAAGEFASAIETLVTAISLIKQSKVANDDRLQDPYKFTARHFAWCRRQKLQLQPQRQVKIQRQINSKEN</sequence>
<dbReference type="GO" id="GO:0006397">
    <property type="term" value="P:mRNA processing"/>
    <property type="evidence" value="ECO:0007669"/>
    <property type="project" value="UniProtKB-KW"/>
</dbReference>
<dbReference type="PROSITE" id="PS50102">
    <property type="entry name" value="RRM"/>
    <property type="match status" value="1"/>
</dbReference>
<dbReference type="SMART" id="SM00360">
    <property type="entry name" value="RRM"/>
    <property type="match status" value="1"/>
</dbReference>